<gene>
    <name evidence="3" type="ORF">RSPPHO_01744</name>
</gene>
<dbReference type="AlphaFoldDB" id="H6SK55"/>
<reference evidence="3 4" key="1">
    <citation type="submission" date="2012-02" db="EMBL/GenBank/DDBJ databases">
        <title>Shotgun genome sequence of Phaeospirillum photometricum DSM 122.</title>
        <authorList>
            <person name="Duquesne K."/>
            <person name="Sturgis J."/>
        </authorList>
    </citation>
    <scope>NUCLEOTIDE SEQUENCE [LARGE SCALE GENOMIC DNA]</scope>
    <source>
        <strain evidence="4">DSM122</strain>
    </source>
</reference>
<accession>H6SK55</accession>
<dbReference type="eggNOG" id="COG2982">
    <property type="taxonomic scope" value="Bacteria"/>
</dbReference>
<sequence length="171" mass="17961">MRTLLAGLVLGLILLVGTILVLPSLIDWNQYRGRLADEVRNITGRTLTVHGDLSLRLFPQPALAAENVTLSNLPDARDPVMASMEALRVRLSLPALLHGRVEASAVEIIRPTLLLEQLPNGQRNWILKTGVGGGGSAGGPLPPLGRSPPRPAPGWAGPGRAGGGFSQRPGG</sequence>
<dbReference type="PANTHER" id="PTHR30441">
    <property type="entry name" value="DUF748 DOMAIN-CONTAINING PROTEIN"/>
    <property type="match status" value="1"/>
</dbReference>
<dbReference type="KEGG" id="rpm:RSPPHO_01744"/>
<dbReference type="RefSeq" id="WP_014415006.1">
    <property type="nucleotide sequence ID" value="NC_017059.1"/>
</dbReference>
<feature type="domain" description="AsmA" evidence="2">
    <location>
        <begin position="8"/>
        <end position="125"/>
    </location>
</feature>
<evidence type="ECO:0000256" key="1">
    <source>
        <dbReference type="SAM" id="MobiDB-lite"/>
    </source>
</evidence>
<dbReference type="OrthoDB" id="9816380at2"/>
<dbReference type="GO" id="GO:0005886">
    <property type="term" value="C:plasma membrane"/>
    <property type="evidence" value="ECO:0007669"/>
    <property type="project" value="TreeGrafter"/>
</dbReference>
<organism evidence="3 4">
    <name type="scientific">Pararhodospirillum photometricum DSM 122</name>
    <dbReference type="NCBI Taxonomy" id="1150469"/>
    <lineage>
        <taxon>Bacteria</taxon>
        <taxon>Pseudomonadati</taxon>
        <taxon>Pseudomonadota</taxon>
        <taxon>Alphaproteobacteria</taxon>
        <taxon>Rhodospirillales</taxon>
        <taxon>Rhodospirillaceae</taxon>
        <taxon>Pararhodospirillum</taxon>
    </lineage>
</organism>
<proteinExistence type="predicted"/>
<dbReference type="EMBL" id="HE663493">
    <property type="protein sequence ID" value="CCG08370.1"/>
    <property type="molecule type" value="Genomic_DNA"/>
</dbReference>
<feature type="region of interest" description="Disordered" evidence="1">
    <location>
        <begin position="130"/>
        <end position="171"/>
    </location>
</feature>
<dbReference type="PATRIC" id="fig|1150469.3.peg.1970"/>
<name>H6SK55_PARPM</name>
<dbReference type="Pfam" id="PF05170">
    <property type="entry name" value="AsmA"/>
    <property type="match status" value="1"/>
</dbReference>
<evidence type="ECO:0000313" key="4">
    <source>
        <dbReference type="Proteomes" id="UP000033220"/>
    </source>
</evidence>
<protein>
    <submittedName>
        <fullName evidence="3">AsmA</fullName>
    </submittedName>
</protein>
<dbReference type="GO" id="GO:0090313">
    <property type="term" value="P:regulation of protein targeting to membrane"/>
    <property type="evidence" value="ECO:0007669"/>
    <property type="project" value="TreeGrafter"/>
</dbReference>
<evidence type="ECO:0000313" key="3">
    <source>
        <dbReference type="EMBL" id="CCG08370.1"/>
    </source>
</evidence>
<keyword evidence="4" id="KW-1185">Reference proteome</keyword>
<dbReference type="Proteomes" id="UP000033220">
    <property type="component" value="Chromosome DSM 122"/>
</dbReference>
<feature type="compositionally biased region" description="Gly residues" evidence="1">
    <location>
        <begin position="156"/>
        <end position="171"/>
    </location>
</feature>
<dbReference type="InterPro" id="IPR007844">
    <property type="entry name" value="AsmA"/>
</dbReference>
<dbReference type="HOGENOM" id="CLU_1561696_0_0_5"/>
<dbReference type="STRING" id="1150469.RSPPHO_01744"/>
<dbReference type="PANTHER" id="PTHR30441:SF4">
    <property type="entry name" value="PROTEIN ASMA"/>
    <property type="match status" value="1"/>
</dbReference>
<feature type="compositionally biased region" description="Pro residues" evidence="1">
    <location>
        <begin position="140"/>
        <end position="152"/>
    </location>
</feature>
<evidence type="ECO:0000259" key="2">
    <source>
        <dbReference type="Pfam" id="PF05170"/>
    </source>
</evidence>
<dbReference type="InterPro" id="IPR052894">
    <property type="entry name" value="AsmA-related"/>
</dbReference>